<comment type="caution">
    <text evidence="1">The sequence shown here is derived from an EMBL/GenBank/DDBJ whole genome shotgun (WGS) entry which is preliminary data.</text>
</comment>
<evidence type="ECO:0000313" key="2">
    <source>
        <dbReference type="Proteomes" id="UP000499080"/>
    </source>
</evidence>
<keyword evidence="2" id="KW-1185">Reference proteome</keyword>
<dbReference type="Proteomes" id="UP000499080">
    <property type="component" value="Unassembled WGS sequence"/>
</dbReference>
<evidence type="ECO:0000313" key="1">
    <source>
        <dbReference type="EMBL" id="GBM90214.1"/>
    </source>
</evidence>
<proteinExistence type="predicted"/>
<accession>A0A4Y2JJT4</accession>
<dbReference type="EMBL" id="BGPR01003602">
    <property type="protein sequence ID" value="GBM90214.1"/>
    <property type="molecule type" value="Genomic_DNA"/>
</dbReference>
<dbReference type="AlphaFoldDB" id="A0A4Y2JJT4"/>
<sequence>MLPGQETFLVLEQMVVAGSKIRTKGGMVKQLPDPPEPLQHSLHARRRIRTSIVKQRSASTTDPMVLIPSVPAYETVRGQTPFPQCR</sequence>
<gene>
    <name evidence="1" type="ORF">AVEN_121851_1</name>
</gene>
<organism evidence="1 2">
    <name type="scientific">Araneus ventricosus</name>
    <name type="common">Orbweaver spider</name>
    <name type="synonym">Epeira ventricosa</name>
    <dbReference type="NCBI Taxonomy" id="182803"/>
    <lineage>
        <taxon>Eukaryota</taxon>
        <taxon>Metazoa</taxon>
        <taxon>Ecdysozoa</taxon>
        <taxon>Arthropoda</taxon>
        <taxon>Chelicerata</taxon>
        <taxon>Arachnida</taxon>
        <taxon>Araneae</taxon>
        <taxon>Araneomorphae</taxon>
        <taxon>Entelegynae</taxon>
        <taxon>Araneoidea</taxon>
        <taxon>Araneidae</taxon>
        <taxon>Araneus</taxon>
    </lineage>
</organism>
<name>A0A4Y2JJT4_ARAVE</name>
<reference evidence="1 2" key="1">
    <citation type="journal article" date="2019" name="Sci. Rep.">
        <title>Orb-weaving spider Araneus ventricosus genome elucidates the spidroin gene catalogue.</title>
        <authorList>
            <person name="Kono N."/>
            <person name="Nakamura H."/>
            <person name="Ohtoshi R."/>
            <person name="Moran D.A.P."/>
            <person name="Shinohara A."/>
            <person name="Yoshida Y."/>
            <person name="Fujiwara M."/>
            <person name="Mori M."/>
            <person name="Tomita M."/>
            <person name="Arakawa K."/>
        </authorList>
    </citation>
    <scope>NUCLEOTIDE SEQUENCE [LARGE SCALE GENOMIC DNA]</scope>
</reference>
<protein>
    <submittedName>
        <fullName evidence="1">Uncharacterized protein</fullName>
    </submittedName>
</protein>